<dbReference type="PANTHER" id="PTHR43140:SF1">
    <property type="entry name" value="TYPE I RESTRICTION ENZYME ECOKI SPECIFICITY SUBUNIT"/>
    <property type="match status" value="1"/>
</dbReference>
<keyword evidence="6" id="KW-0540">Nuclease</keyword>
<proteinExistence type="inferred from homology"/>
<evidence type="ECO:0000313" key="6">
    <source>
        <dbReference type="EMBL" id="MBI0143850.1"/>
    </source>
</evidence>
<keyword evidence="7" id="KW-1185">Reference proteome</keyword>
<dbReference type="Proteomes" id="UP000700855">
    <property type="component" value="Unassembled WGS sequence"/>
</dbReference>
<dbReference type="EMBL" id="JACFSA010000001">
    <property type="protein sequence ID" value="MBI0143850.1"/>
    <property type="molecule type" value="Genomic_DNA"/>
</dbReference>
<dbReference type="CDD" id="cd17281">
    <property type="entry name" value="RMtype1_S_HpyAXIII_TRD1-CR1_like"/>
    <property type="match status" value="1"/>
</dbReference>
<keyword evidence="3" id="KW-0238">DNA-binding</keyword>
<keyword evidence="6" id="KW-0255">Endonuclease</keyword>
<dbReference type="InterPro" id="IPR044946">
    <property type="entry name" value="Restrct_endonuc_typeI_TRD_sf"/>
</dbReference>
<comment type="subunit">
    <text evidence="4">The methyltransferase is composed of M and S polypeptides.</text>
</comment>
<comment type="similarity">
    <text evidence="1">Belongs to the type-I restriction system S methylase family.</text>
</comment>
<comment type="caution">
    <text evidence="6">The sequence shown here is derived from an EMBL/GenBank/DDBJ whole genome shotgun (WGS) entry which is preliminary data.</text>
</comment>
<dbReference type="InterPro" id="IPR051212">
    <property type="entry name" value="Type-I_RE_S_subunit"/>
</dbReference>
<evidence type="ECO:0000313" key="7">
    <source>
        <dbReference type="Proteomes" id="UP000700855"/>
    </source>
</evidence>
<dbReference type="GO" id="GO:0004519">
    <property type="term" value="F:endonuclease activity"/>
    <property type="evidence" value="ECO:0007669"/>
    <property type="project" value="UniProtKB-KW"/>
</dbReference>
<evidence type="ECO:0000256" key="2">
    <source>
        <dbReference type="ARBA" id="ARBA00022747"/>
    </source>
</evidence>
<keyword evidence="6" id="KW-0378">Hydrolase</keyword>
<dbReference type="SUPFAM" id="SSF116734">
    <property type="entry name" value="DNA methylase specificity domain"/>
    <property type="match status" value="1"/>
</dbReference>
<organism evidence="6 7">
    <name type="scientific">Bifidobacterium choladohabitans</name>
    <dbReference type="NCBI Taxonomy" id="2750947"/>
    <lineage>
        <taxon>Bacteria</taxon>
        <taxon>Bacillati</taxon>
        <taxon>Actinomycetota</taxon>
        <taxon>Actinomycetes</taxon>
        <taxon>Bifidobacteriales</taxon>
        <taxon>Bifidobacteriaceae</taxon>
        <taxon>Bifidobacterium</taxon>
    </lineage>
</organism>
<protein>
    <submittedName>
        <fullName evidence="6">Restriction endonuclease subunit S</fullName>
    </submittedName>
</protein>
<evidence type="ECO:0000256" key="3">
    <source>
        <dbReference type="ARBA" id="ARBA00023125"/>
    </source>
</evidence>
<dbReference type="PANTHER" id="PTHR43140">
    <property type="entry name" value="TYPE-1 RESTRICTION ENZYME ECOKI SPECIFICITY PROTEIN"/>
    <property type="match status" value="1"/>
</dbReference>
<evidence type="ECO:0000256" key="1">
    <source>
        <dbReference type="ARBA" id="ARBA00010923"/>
    </source>
</evidence>
<keyword evidence="2" id="KW-0680">Restriction system</keyword>
<reference evidence="6 7" key="1">
    <citation type="submission" date="2020-07" db="EMBL/GenBank/DDBJ databases">
        <title>Isolated bacteria genomes of Apis mellifera.</title>
        <authorList>
            <person name="Wu J."/>
            <person name="Zheng H."/>
        </authorList>
    </citation>
    <scope>NUCLEOTIDE SEQUENCE [LARGE SCALE GENOMIC DNA]</scope>
    <source>
        <strain evidence="6 7">W8116</strain>
    </source>
</reference>
<dbReference type="Gene3D" id="3.90.220.20">
    <property type="entry name" value="DNA methylase specificity domains"/>
    <property type="match status" value="1"/>
</dbReference>
<sequence>MHSIQDECPEGVPFYSINDIFTLRNGYTPSKSNPDYWNGTDTLPWFRMEDIRKNGGILDHAIQSVSRAALKGRAAFPANSLIIATSATIGAHALITVPYLSNQRFTSLSLKPRFQKNIDMKFAYYYGFILDEWCMKNTTTSSFSSVNMSKFRRFRFPVPPMSVQKTIVQILDTFTSLENSLENSLEKELQARHKQYAYYRNQLLTFRELQA</sequence>
<gene>
    <name evidence="6" type="ORF">H3U98_03520</name>
</gene>
<feature type="domain" description="Type I restriction modification DNA specificity" evidence="5">
    <location>
        <begin position="9"/>
        <end position="189"/>
    </location>
</feature>
<dbReference type="Pfam" id="PF01420">
    <property type="entry name" value="Methylase_S"/>
    <property type="match status" value="1"/>
</dbReference>
<dbReference type="InterPro" id="IPR000055">
    <property type="entry name" value="Restrct_endonuc_typeI_TRD"/>
</dbReference>
<evidence type="ECO:0000256" key="4">
    <source>
        <dbReference type="ARBA" id="ARBA00038652"/>
    </source>
</evidence>
<name>A0ABS0QZI6_9BIFI</name>
<evidence type="ECO:0000259" key="5">
    <source>
        <dbReference type="Pfam" id="PF01420"/>
    </source>
</evidence>
<accession>A0ABS0QZI6</accession>